<comment type="caution">
    <text evidence="2">The sequence shown here is derived from an EMBL/GenBank/DDBJ whole genome shotgun (WGS) entry which is preliminary data.</text>
</comment>
<dbReference type="EMBL" id="JBHMAA010000004">
    <property type="protein sequence ID" value="MFB9947659.1"/>
    <property type="molecule type" value="Genomic_DNA"/>
</dbReference>
<evidence type="ECO:0000313" key="3">
    <source>
        <dbReference type="Proteomes" id="UP001589692"/>
    </source>
</evidence>
<evidence type="ECO:0000313" key="2">
    <source>
        <dbReference type="EMBL" id="MFB9947659.1"/>
    </source>
</evidence>
<organism evidence="2 3">
    <name type="scientific">Rhizobium puerariae</name>
    <dbReference type="NCBI Taxonomy" id="1585791"/>
    <lineage>
        <taxon>Bacteria</taxon>
        <taxon>Pseudomonadati</taxon>
        <taxon>Pseudomonadota</taxon>
        <taxon>Alphaproteobacteria</taxon>
        <taxon>Hyphomicrobiales</taxon>
        <taxon>Rhizobiaceae</taxon>
        <taxon>Rhizobium/Agrobacterium group</taxon>
        <taxon>Rhizobium</taxon>
    </lineage>
</organism>
<dbReference type="Proteomes" id="UP001589692">
    <property type="component" value="Unassembled WGS sequence"/>
</dbReference>
<reference evidence="2 3" key="1">
    <citation type="submission" date="2024-09" db="EMBL/GenBank/DDBJ databases">
        <authorList>
            <person name="Sun Q."/>
            <person name="Mori K."/>
        </authorList>
    </citation>
    <scope>NUCLEOTIDE SEQUENCE [LARGE SCALE GENOMIC DNA]</scope>
    <source>
        <strain evidence="2 3">TBRC 4938</strain>
    </source>
</reference>
<feature type="compositionally biased region" description="Basic and acidic residues" evidence="1">
    <location>
        <begin position="15"/>
        <end position="31"/>
    </location>
</feature>
<name>A0ABV6AAK4_9HYPH</name>
<dbReference type="RefSeq" id="WP_377255539.1">
    <property type="nucleotide sequence ID" value="NZ_JBHMAA010000004.1"/>
</dbReference>
<protein>
    <submittedName>
        <fullName evidence="2">Uncharacterized protein</fullName>
    </submittedName>
</protein>
<sequence>MNAEHDKIGSNQPRKNGEAAGRIEDELREQLDTTNPEAIREASRLGTEDAYLVAADLEDSDQREDDDQPDGRASPMANADNPER</sequence>
<proteinExistence type="predicted"/>
<feature type="compositionally biased region" description="Acidic residues" evidence="1">
    <location>
        <begin position="56"/>
        <end position="68"/>
    </location>
</feature>
<keyword evidence="3" id="KW-1185">Reference proteome</keyword>
<gene>
    <name evidence="2" type="ORF">ACFFP0_02310</name>
</gene>
<feature type="region of interest" description="Disordered" evidence="1">
    <location>
        <begin position="1"/>
        <end position="84"/>
    </location>
</feature>
<accession>A0ABV6AAK4</accession>
<feature type="compositionally biased region" description="Basic and acidic residues" evidence="1">
    <location>
        <begin position="38"/>
        <end position="47"/>
    </location>
</feature>
<evidence type="ECO:0000256" key="1">
    <source>
        <dbReference type="SAM" id="MobiDB-lite"/>
    </source>
</evidence>